<evidence type="ECO:0000313" key="2">
    <source>
        <dbReference type="Proteomes" id="UP000326509"/>
    </source>
</evidence>
<dbReference type="AlphaFoldDB" id="A0A5J4IPR1"/>
<sequence>MNFKKNIKGFYLYYKYSVRNFDQNKAILISIDEFKFNRYLYTFVKMLHLEGCYPVLDVGFESVAHLTTDMYSKNILSERLLFKNTKNGKYLKKIHLSPDYFTAVYNPSINNETVIPISKHPLMYGLDASHLALKENRKNAVFFAGTTLNQGHSKKQVFEGVINRVTVIDELKKLPQAILPVSTENYHELKATLKDGSIVICERDKLSFPPAKLLEELSSFSFYLALPGRGMPLCHNLTEALFLGCVPILQEVYSNTMPEPFQHLKNALVYRDVNHLKAILLEIEQMSPVQIALLKQESMAYYNAYLSEKALVKRVVESNNNKFYLQAEGYSIVKYKNTIQA</sequence>
<dbReference type="OrthoDB" id="643584at2"/>
<organism evidence="1 2">
    <name type="scientific">Patiriisocius marinus</name>
    <dbReference type="NCBI Taxonomy" id="1397112"/>
    <lineage>
        <taxon>Bacteria</taxon>
        <taxon>Pseudomonadati</taxon>
        <taxon>Bacteroidota</taxon>
        <taxon>Flavobacteriia</taxon>
        <taxon>Flavobacteriales</taxon>
        <taxon>Flavobacteriaceae</taxon>
        <taxon>Patiriisocius</taxon>
    </lineage>
</organism>
<evidence type="ECO:0008006" key="3">
    <source>
        <dbReference type="Google" id="ProtNLM"/>
    </source>
</evidence>
<reference evidence="1 2" key="1">
    <citation type="submission" date="2019-08" db="EMBL/GenBank/DDBJ databases">
        <title>Draft genome sequence of Ulvibacter marinus type strain NBRC 109484.</title>
        <authorList>
            <person name="Kawano K."/>
            <person name="Ushijima N."/>
            <person name="Kihara M."/>
            <person name="Itoh H."/>
        </authorList>
    </citation>
    <scope>NUCLEOTIDE SEQUENCE [LARGE SCALE GENOMIC DNA]</scope>
    <source>
        <strain evidence="1 2">NBRC 109484</strain>
    </source>
</reference>
<comment type="caution">
    <text evidence="1">The sequence shown here is derived from an EMBL/GenBank/DDBJ whole genome shotgun (WGS) entry which is preliminary data.</text>
</comment>
<protein>
    <recommendedName>
        <fullName evidence="3">Glycosyltransferase</fullName>
    </recommendedName>
</protein>
<dbReference type="Proteomes" id="UP000326509">
    <property type="component" value="Unassembled WGS sequence"/>
</dbReference>
<keyword evidence="2" id="KW-1185">Reference proteome</keyword>
<proteinExistence type="predicted"/>
<evidence type="ECO:0000313" key="1">
    <source>
        <dbReference type="EMBL" id="GER59699.1"/>
    </source>
</evidence>
<gene>
    <name evidence="1" type="ORF">ULMA_18070</name>
</gene>
<dbReference type="EMBL" id="BKCG01000004">
    <property type="protein sequence ID" value="GER59699.1"/>
    <property type="molecule type" value="Genomic_DNA"/>
</dbReference>
<dbReference type="RefSeq" id="WP_151674154.1">
    <property type="nucleotide sequence ID" value="NZ_BKCG01000004.1"/>
</dbReference>
<accession>A0A5J4IPR1</accession>
<name>A0A5J4IPR1_9FLAO</name>